<dbReference type="Proteomes" id="UP000016936">
    <property type="component" value="Unassembled WGS sequence"/>
</dbReference>
<feature type="compositionally biased region" description="Low complexity" evidence="1">
    <location>
        <begin position="100"/>
        <end position="115"/>
    </location>
</feature>
<evidence type="ECO:0000313" key="3">
    <source>
        <dbReference type="Proteomes" id="UP000016936"/>
    </source>
</evidence>
<accession>M2UR03</accession>
<keyword evidence="3" id="KW-1185">Reference proteome</keyword>
<feature type="region of interest" description="Disordered" evidence="1">
    <location>
        <begin position="61"/>
        <end position="124"/>
    </location>
</feature>
<gene>
    <name evidence="2" type="ORF">COCHEDRAFT_1166801</name>
</gene>
<feature type="compositionally biased region" description="Low complexity" evidence="1">
    <location>
        <begin position="276"/>
        <end position="296"/>
    </location>
</feature>
<feature type="compositionally biased region" description="Low complexity" evidence="1">
    <location>
        <begin position="196"/>
        <end position="206"/>
    </location>
</feature>
<reference evidence="3" key="2">
    <citation type="journal article" date="2013" name="PLoS Genet.">
        <title>Comparative genome structure, secondary metabolite, and effector coding capacity across Cochliobolus pathogens.</title>
        <authorList>
            <person name="Condon B.J."/>
            <person name="Leng Y."/>
            <person name="Wu D."/>
            <person name="Bushley K.E."/>
            <person name="Ohm R.A."/>
            <person name="Otillar R."/>
            <person name="Martin J."/>
            <person name="Schackwitz W."/>
            <person name="Grimwood J."/>
            <person name="MohdZainudin N."/>
            <person name="Xue C."/>
            <person name="Wang R."/>
            <person name="Manning V.A."/>
            <person name="Dhillon B."/>
            <person name="Tu Z.J."/>
            <person name="Steffenson B.J."/>
            <person name="Salamov A."/>
            <person name="Sun H."/>
            <person name="Lowry S."/>
            <person name="LaButti K."/>
            <person name="Han J."/>
            <person name="Copeland A."/>
            <person name="Lindquist E."/>
            <person name="Barry K."/>
            <person name="Schmutz J."/>
            <person name="Baker S.E."/>
            <person name="Ciuffetti L.M."/>
            <person name="Grigoriev I.V."/>
            <person name="Zhong S."/>
            <person name="Turgeon B.G."/>
        </authorList>
    </citation>
    <scope>NUCLEOTIDE SEQUENCE [LARGE SCALE GENOMIC DNA]</scope>
    <source>
        <strain evidence="3">C5 / ATCC 48332 / race O</strain>
    </source>
</reference>
<proteinExistence type="predicted"/>
<feature type="region of interest" description="Disordered" evidence="1">
    <location>
        <begin position="1"/>
        <end position="30"/>
    </location>
</feature>
<evidence type="ECO:0000313" key="2">
    <source>
        <dbReference type="EMBL" id="EMD96026.1"/>
    </source>
</evidence>
<dbReference type="AlphaFoldDB" id="M2UR03"/>
<name>M2UR03_COCH5</name>
<protein>
    <submittedName>
        <fullName evidence="2">Uncharacterized protein</fullName>
    </submittedName>
</protein>
<feature type="compositionally biased region" description="Polar residues" evidence="1">
    <location>
        <begin position="242"/>
        <end position="256"/>
    </location>
</feature>
<sequence>MAQAGSLVNGSDEPHYNGAPATQGHMEDGASYGEFNGDFVASEDVGGHVLRNATIHRNYHVPPNATIPNGVNDHFSSRSARPPRSRMADDVLGPQVNGVSTAPPTSRRSSLSSQRTRVDSLRDAQQEEDDYVIDWWLCEPLGRTSSNATHSSSIASSLEREYFARHHQRRSSQTYDPLAGYYYYYDDDDDDDIQESTSSRSNSTGSALFPPPPNSMLSHVPYLDPGPASNIWPPNPGPPNLLASQSSRHASGTTVATGDRSPSPPSPSALVVVGNADAAAADSSTPSPPRSLTAAARSRRRRRRNAILARLRATWRGVVKRGATSSRFRRDRFK</sequence>
<reference evidence="2 3" key="1">
    <citation type="journal article" date="2012" name="PLoS Pathog.">
        <title>Diverse lifestyles and strategies of plant pathogenesis encoded in the genomes of eighteen Dothideomycetes fungi.</title>
        <authorList>
            <person name="Ohm R.A."/>
            <person name="Feau N."/>
            <person name="Henrissat B."/>
            <person name="Schoch C.L."/>
            <person name="Horwitz B.A."/>
            <person name="Barry K.W."/>
            <person name="Condon B.J."/>
            <person name="Copeland A.C."/>
            <person name="Dhillon B."/>
            <person name="Glaser F."/>
            <person name="Hesse C.N."/>
            <person name="Kosti I."/>
            <person name="LaButti K."/>
            <person name="Lindquist E.A."/>
            <person name="Lucas S."/>
            <person name="Salamov A.A."/>
            <person name="Bradshaw R.E."/>
            <person name="Ciuffetti L."/>
            <person name="Hamelin R.C."/>
            <person name="Kema G.H.J."/>
            <person name="Lawrence C."/>
            <person name="Scott J.A."/>
            <person name="Spatafora J.W."/>
            <person name="Turgeon B.G."/>
            <person name="de Wit P.J.G.M."/>
            <person name="Zhong S."/>
            <person name="Goodwin S.B."/>
            <person name="Grigoriev I.V."/>
        </authorList>
    </citation>
    <scope>NUCLEOTIDE SEQUENCE [LARGE SCALE GENOMIC DNA]</scope>
    <source>
        <strain evidence="3">C5 / ATCC 48332 / race O</strain>
    </source>
</reference>
<dbReference type="EMBL" id="KB445570">
    <property type="protein sequence ID" value="EMD96026.1"/>
    <property type="molecule type" value="Genomic_DNA"/>
</dbReference>
<dbReference type="OrthoDB" id="10460020at2759"/>
<evidence type="ECO:0000256" key="1">
    <source>
        <dbReference type="SAM" id="MobiDB-lite"/>
    </source>
</evidence>
<feature type="region of interest" description="Disordered" evidence="1">
    <location>
        <begin position="186"/>
        <end position="301"/>
    </location>
</feature>
<organism evidence="2 3">
    <name type="scientific">Cochliobolus heterostrophus (strain C5 / ATCC 48332 / race O)</name>
    <name type="common">Southern corn leaf blight fungus</name>
    <name type="synonym">Bipolaris maydis</name>
    <dbReference type="NCBI Taxonomy" id="701091"/>
    <lineage>
        <taxon>Eukaryota</taxon>
        <taxon>Fungi</taxon>
        <taxon>Dikarya</taxon>
        <taxon>Ascomycota</taxon>
        <taxon>Pezizomycotina</taxon>
        <taxon>Dothideomycetes</taxon>
        <taxon>Pleosporomycetidae</taxon>
        <taxon>Pleosporales</taxon>
        <taxon>Pleosporineae</taxon>
        <taxon>Pleosporaceae</taxon>
        <taxon>Bipolaris</taxon>
    </lineage>
</organism>
<dbReference type="HOGENOM" id="CLU_831562_0_0_1"/>